<evidence type="ECO:0000313" key="1">
    <source>
        <dbReference type="EMBL" id="KAA8587057.1"/>
    </source>
</evidence>
<sequence length="332" mass="36341">MDPYSVSSQAACTFSISPTSQGTHTSGVEDVALYMLHQAYTYLDVPGSYVRIRFFDFSSVFNTIQPLVVRDKLRCMKTPSLTSWLMDYLTTSLQLIRLGNCVSMSLECSTGAQGDSSGCFCSKRILNLKSLFDGSLYQNSLETCLYFPPAVFNVTTIQRRSQMWELRLMEERRVSGHSCNGRLLKPFPQVLEQGDHCPICHSGQGSPQTLVAEGLCEGSQSNPGFPSGLRHCTILLWIPLPQVVSPLLLDTILSQDTIMGVYTLLLQSLVLLGLTGEVEGVADARRRHLACTQHLNSQGFSQGLHGLQGLGKACCAAVAQQASLYNDVPLSS</sequence>
<protein>
    <recommendedName>
        <fullName evidence="3">Reverse transcriptase domain-containing protein</fullName>
    </recommendedName>
</protein>
<dbReference type="Proteomes" id="UP000327493">
    <property type="component" value="Chromosome 13"/>
</dbReference>
<dbReference type="AlphaFoldDB" id="A0A5J5CZG4"/>
<accession>A0A5J5CZG4</accession>
<dbReference type="EMBL" id="VOFY01000013">
    <property type="protein sequence ID" value="KAA8587057.1"/>
    <property type="molecule type" value="Genomic_DNA"/>
</dbReference>
<evidence type="ECO:0000313" key="2">
    <source>
        <dbReference type="Proteomes" id="UP000327493"/>
    </source>
</evidence>
<organism evidence="1 2">
    <name type="scientific">Etheostoma spectabile</name>
    <name type="common">orangethroat darter</name>
    <dbReference type="NCBI Taxonomy" id="54343"/>
    <lineage>
        <taxon>Eukaryota</taxon>
        <taxon>Metazoa</taxon>
        <taxon>Chordata</taxon>
        <taxon>Craniata</taxon>
        <taxon>Vertebrata</taxon>
        <taxon>Euteleostomi</taxon>
        <taxon>Actinopterygii</taxon>
        <taxon>Neopterygii</taxon>
        <taxon>Teleostei</taxon>
        <taxon>Neoteleostei</taxon>
        <taxon>Acanthomorphata</taxon>
        <taxon>Eupercaria</taxon>
        <taxon>Perciformes</taxon>
        <taxon>Percoidei</taxon>
        <taxon>Percidae</taxon>
        <taxon>Etheostomatinae</taxon>
        <taxon>Etheostoma</taxon>
    </lineage>
</organism>
<evidence type="ECO:0008006" key="3">
    <source>
        <dbReference type="Google" id="ProtNLM"/>
    </source>
</evidence>
<proteinExistence type="predicted"/>
<reference evidence="1 2" key="1">
    <citation type="submission" date="2019-08" db="EMBL/GenBank/DDBJ databases">
        <title>A chromosome-level genome assembly, high-density linkage maps, and genome scans reveal the genomic architecture of hybrid incompatibilities underlying speciation via character displacement in darters (Percidae: Etheostominae).</title>
        <authorList>
            <person name="Moran R.L."/>
            <person name="Catchen J.M."/>
            <person name="Fuller R.C."/>
        </authorList>
    </citation>
    <scope>NUCLEOTIDE SEQUENCE [LARGE SCALE GENOMIC DNA]</scope>
    <source>
        <strain evidence="1">EspeVRDwgs_2016</strain>
        <tissue evidence="1">Muscle</tissue>
    </source>
</reference>
<keyword evidence="2" id="KW-1185">Reference proteome</keyword>
<comment type="caution">
    <text evidence="1">The sequence shown here is derived from an EMBL/GenBank/DDBJ whole genome shotgun (WGS) entry which is preliminary data.</text>
</comment>
<name>A0A5J5CZG4_9PERO</name>
<gene>
    <name evidence="1" type="ORF">FQN60_000893</name>
</gene>